<dbReference type="Proteomes" id="UP000321409">
    <property type="component" value="Unassembled WGS sequence"/>
</dbReference>
<feature type="transmembrane region" description="Helical" evidence="1">
    <location>
        <begin position="7"/>
        <end position="26"/>
    </location>
</feature>
<accession>A0ABQ0XH44</accession>
<sequence>MQIWSDFTLYLLILVILLGGITWLLLSKWVHVTESQPLKIGLEVLLTLIGLASNGLGVIFLISPFHNFGYALIIGVIGILVGVLFLFEVFMFFQKRS</sequence>
<keyword evidence="1" id="KW-1133">Transmembrane helix</keyword>
<keyword evidence="1" id="KW-0472">Membrane</keyword>
<dbReference type="RefSeq" id="WP_057865826.1">
    <property type="nucleotide sequence ID" value="NZ_BKAB01000017.1"/>
</dbReference>
<organism evidence="2 3">
    <name type="scientific">Lentilactobacillus diolivorans</name>
    <dbReference type="NCBI Taxonomy" id="179838"/>
    <lineage>
        <taxon>Bacteria</taxon>
        <taxon>Bacillati</taxon>
        <taxon>Bacillota</taxon>
        <taxon>Bacilli</taxon>
        <taxon>Lactobacillales</taxon>
        <taxon>Lactobacillaceae</taxon>
        <taxon>Lentilactobacillus</taxon>
    </lineage>
</organism>
<keyword evidence="3" id="KW-1185">Reference proteome</keyword>
<dbReference type="EMBL" id="BKAB01000017">
    <property type="protein sequence ID" value="GEP23764.1"/>
    <property type="molecule type" value="Genomic_DNA"/>
</dbReference>
<evidence type="ECO:0000256" key="1">
    <source>
        <dbReference type="SAM" id="Phobius"/>
    </source>
</evidence>
<gene>
    <name evidence="2" type="ORF">LDI01_13570</name>
</gene>
<evidence type="ECO:0000313" key="3">
    <source>
        <dbReference type="Proteomes" id="UP000321409"/>
    </source>
</evidence>
<keyword evidence="1" id="KW-0812">Transmembrane</keyword>
<feature type="transmembrane region" description="Helical" evidence="1">
    <location>
        <begin position="68"/>
        <end position="93"/>
    </location>
</feature>
<evidence type="ECO:0000313" key="2">
    <source>
        <dbReference type="EMBL" id="GEP23764.1"/>
    </source>
</evidence>
<reference evidence="2 3" key="1">
    <citation type="submission" date="2019-07" db="EMBL/GenBank/DDBJ databases">
        <title>Whole genome shotgun sequence of Lactobacillus diolivorans NBRC 107869.</title>
        <authorList>
            <person name="Hosoyama A."/>
            <person name="Uohara A."/>
            <person name="Ohji S."/>
            <person name="Ichikawa N."/>
        </authorList>
    </citation>
    <scope>NUCLEOTIDE SEQUENCE [LARGE SCALE GENOMIC DNA]</scope>
    <source>
        <strain evidence="2 3">NBRC 107869</strain>
    </source>
</reference>
<comment type="caution">
    <text evidence="2">The sequence shown here is derived from an EMBL/GenBank/DDBJ whole genome shotgun (WGS) entry which is preliminary data.</text>
</comment>
<protein>
    <submittedName>
        <fullName evidence="2">Uncharacterized protein</fullName>
    </submittedName>
</protein>
<feature type="transmembrane region" description="Helical" evidence="1">
    <location>
        <begin position="38"/>
        <end position="62"/>
    </location>
</feature>
<proteinExistence type="predicted"/>
<name>A0ABQ0XH44_9LACO</name>